<protein>
    <submittedName>
        <fullName evidence="2">Saccharopine dehydrogenase</fullName>
    </submittedName>
</protein>
<feature type="region of interest" description="Disordered" evidence="1">
    <location>
        <begin position="1"/>
        <end position="24"/>
    </location>
</feature>
<dbReference type="AlphaFoldDB" id="A0AAD4CMM0"/>
<evidence type="ECO:0000313" key="2">
    <source>
        <dbReference type="EMBL" id="KAF9889028.1"/>
    </source>
</evidence>
<feature type="region of interest" description="Disordered" evidence="1">
    <location>
        <begin position="88"/>
        <end position="107"/>
    </location>
</feature>
<organism evidence="2 3">
    <name type="scientific">Aspergillus nanangensis</name>
    <dbReference type="NCBI Taxonomy" id="2582783"/>
    <lineage>
        <taxon>Eukaryota</taxon>
        <taxon>Fungi</taxon>
        <taxon>Dikarya</taxon>
        <taxon>Ascomycota</taxon>
        <taxon>Pezizomycotina</taxon>
        <taxon>Eurotiomycetes</taxon>
        <taxon>Eurotiomycetidae</taxon>
        <taxon>Eurotiales</taxon>
        <taxon>Aspergillaceae</taxon>
        <taxon>Aspergillus</taxon>
        <taxon>Aspergillus subgen. Circumdati</taxon>
    </lineage>
</organism>
<reference evidence="2" key="2">
    <citation type="submission" date="2020-02" db="EMBL/GenBank/DDBJ databases">
        <authorList>
            <person name="Gilchrist C.L.M."/>
            <person name="Chooi Y.-H."/>
        </authorList>
    </citation>
    <scope>NUCLEOTIDE SEQUENCE</scope>
    <source>
        <strain evidence="2">MST-FP2251</strain>
    </source>
</reference>
<comment type="caution">
    <text evidence="2">The sequence shown here is derived from an EMBL/GenBank/DDBJ whole genome shotgun (WGS) entry which is preliminary data.</text>
</comment>
<feature type="compositionally biased region" description="Basic and acidic residues" evidence="1">
    <location>
        <begin position="53"/>
        <end position="67"/>
    </location>
</feature>
<reference evidence="2" key="1">
    <citation type="journal article" date="2019" name="Beilstein J. Org. Chem.">
        <title>Nanangenines: drimane sesquiterpenoids as the dominant metabolite cohort of a novel Australian fungus, Aspergillus nanangensis.</title>
        <authorList>
            <person name="Lacey H.J."/>
            <person name="Gilchrist C.L.M."/>
            <person name="Crombie A."/>
            <person name="Kalaitzis J.A."/>
            <person name="Vuong D."/>
            <person name="Rutledge P.J."/>
            <person name="Turner P."/>
            <person name="Pitt J.I."/>
            <person name="Lacey E."/>
            <person name="Chooi Y.H."/>
            <person name="Piggott A.M."/>
        </authorList>
    </citation>
    <scope>NUCLEOTIDE SEQUENCE</scope>
    <source>
        <strain evidence="2">MST-FP2251</strain>
    </source>
</reference>
<sequence>MKGTSVFNFRPWSKIHPPLPRTPRESQQLLNALTSSFRRQLDCEFPPTSSSTSREKSGSTDRSRRNPDSSVQATDRHLRAILDNPLFRVVPSKPSKPTANRDPSGMGSIEQQRLAKEPMAVFDELVASGSVTVSGLRNCLKSQLLLASPHTGSGFVKAMRDSKAGSKVVTWWFASDSETRKILFKSRASTASLLKFLVAEGLQETVMMWLRMLAKHDIGGRRGRLPETIAQQVFSNLLVDLLSAETQYGRGLSMALRYYLQACRSHLPVADEVASQLRAPMLLPAATHFCQSLMRSAQTETRQIPVSIYNDFITSISLLSPKSLLLATAPIYHPTKPDTKPFLEHLDGLTLDNLETWAETKRENLLRAAFDALRLSIDQERLRDASYIARFIQQQLPDKPDTGTASENGHLTSAEEEDLLARLDLALT</sequence>
<evidence type="ECO:0000256" key="1">
    <source>
        <dbReference type="SAM" id="MobiDB-lite"/>
    </source>
</evidence>
<gene>
    <name evidence="2" type="primary">LYS1_1</name>
    <name evidence="2" type="ORF">FE257_008005</name>
</gene>
<evidence type="ECO:0000313" key="3">
    <source>
        <dbReference type="Proteomes" id="UP001194746"/>
    </source>
</evidence>
<keyword evidence="3" id="KW-1185">Reference proteome</keyword>
<proteinExistence type="predicted"/>
<name>A0AAD4CMM0_ASPNN</name>
<dbReference type="EMBL" id="VCAU01000040">
    <property type="protein sequence ID" value="KAF9889028.1"/>
    <property type="molecule type" value="Genomic_DNA"/>
</dbReference>
<feature type="region of interest" description="Disordered" evidence="1">
    <location>
        <begin position="42"/>
        <end position="77"/>
    </location>
</feature>
<dbReference type="Proteomes" id="UP001194746">
    <property type="component" value="Unassembled WGS sequence"/>
</dbReference>
<accession>A0AAD4CMM0</accession>